<reference evidence="1 2" key="1">
    <citation type="submission" date="2018-12" db="EMBL/GenBank/DDBJ databases">
        <title>Genome sequence from the cellulolytic species, Caldicellulosiruptor changbaiensis.</title>
        <authorList>
            <person name="Blumer-Schuette S.E."/>
            <person name="Mendoza C."/>
        </authorList>
    </citation>
    <scope>NUCLEOTIDE SEQUENCE [LARGE SCALE GENOMIC DNA]</scope>
    <source>
        <strain evidence="1 2">CBS-Z</strain>
    </source>
</reference>
<dbReference type="Proteomes" id="UP000282930">
    <property type="component" value="Chromosome"/>
</dbReference>
<dbReference type="InterPro" id="IPR012675">
    <property type="entry name" value="Beta-grasp_dom_sf"/>
</dbReference>
<evidence type="ECO:0000313" key="1">
    <source>
        <dbReference type="EMBL" id="AZT89284.1"/>
    </source>
</evidence>
<evidence type="ECO:0000313" key="2">
    <source>
        <dbReference type="Proteomes" id="UP000282930"/>
    </source>
</evidence>
<dbReference type="EMBL" id="CP034791">
    <property type="protein sequence ID" value="AZT89284.1"/>
    <property type="molecule type" value="Genomic_DNA"/>
</dbReference>
<dbReference type="AlphaFoldDB" id="A0A3T0D2H7"/>
<name>A0A3T0D2H7_9FIRM</name>
<dbReference type="InterPro" id="IPR003749">
    <property type="entry name" value="ThiS/MoaD-like"/>
</dbReference>
<dbReference type="Gene3D" id="3.10.20.30">
    <property type="match status" value="1"/>
</dbReference>
<protein>
    <submittedName>
        <fullName evidence="1">MoaD/ThiS family protein</fullName>
    </submittedName>
</protein>
<dbReference type="SUPFAM" id="SSF54285">
    <property type="entry name" value="MoaD/ThiS"/>
    <property type="match status" value="1"/>
</dbReference>
<sequence>MTVVFVGTNKQVTIKGPKSAQQLAKELGISLESHVFIKNGEIVAPDEILQDEDTVEIISAISGG</sequence>
<organism evidence="1 2">
    <name type="scientific">Caldicellulosiruptor changbaiensis</name>
    <dbReference type="NCBI Taxonomy" id="1222016"/>
    <lineage>
        <taxon>Bacteria</taxon>
        <taxon>Bacillati</taxon>
        <taxon>Bacillota</taxon>
        <taxon>Bacillota incertae sedis</taxon>
        <taxon>Caldicellulosiruptorales</taxon>
        <taxon>Caldicellulosiruptoraceae</taxon>
        <taxon>Caldicellulosiruptor</taxon>
    </lineage>
</organism>
<keyword evidence="2" id="KW-1185">Reference proteome</keyword>
<dbReference type="InterPro" id="IPR016155">
    <property type="entry name" value="Mopterin_synth/thiamin_S_b"/>
</dbReference>
<gene>
    <name evidence="1" type="ORF">ELD05_00510</name>
</gene>
<dbReference type="RefSeq" id="WP_127350903.1">
    <property type="nucleotide sequence ID" value="NZ_CP034791.1"/>
</dbReference>
<accession>A0A3T0D2H7</accession>
<dbReference type="Pfam" id="PF02597">
    <property type="entry name" value="ThiS"/>
    <property type="match status" value="1"/>
</dbReference>
<proteinExistence type="predicted"/>
<dbReference type="KEGG" id="ccha:ELD05_00510"/>